<keyword evidence="1" id="KW-0732">Signal</keyword>
<feature type="domain" description="Beta-lactamase-like ARB-00930-like C-terminal" evidence="3">
    <location>
        <begin position="436"/>
        <end position="582"/>
    </location>
</feature>
<feature type="domain" description="Beta-lactamase-related" evidence="2">
    <location>
        <begin position="103"/>
        <end position="409"/>
    </location>
</feature>
<protein>
    <submittedName>
        <fullName evidence="4">Beta-lactamase/transpeptidase-like protein</fullName>
    </submittedName>
</protein>
<evidence type="ECO:0000259" key="3">
    <source>
        <dbReference type="Pfam" id="PF26335"/>
    </source>
</evidence>
<evidence type="ECO:0000256" key="1">
    <source>
        <dbReference type="SAM" id="SignalP"/>
    </source>
</evidence>
<accession>A0AAE0HNB8</accession>
<feature type="signal peptide" evidence="1">
    <location>
        <begin position="1"/>
        <end position="17"/>
    </location>
</feature>
<feature type="chain" id="PRO_5041901396" evidence="1">
    <location>
        <begin position="18"/>
        <end position="583"/>
    </location>
</feature>
<reference evidence="4" key="1">
    <citation type="journal article" date="2023" name="Mol. Phylogenet. Evol.">
        <title>Genome-scale phylogeny and comparative genomics of the fungal order Sordariales.</title>
        <authorList>
            <person name="Hensen N."/>
            <person name="Bonometti L."/>
            <person name="Westerberg I."/>
            <person name="Brannstrom I.O."/>
            <person name="Guillou S."/>
            <person name="Cros-Aarteil S."/>
            <person name="Calhoun S."/>
            <person name="Haridas S."/>
            <person name="Kuo A."/>
            <person name="Mondo S."/>
            <person name="Pangilinan J."/>
            <person name="Riley R."/>
            <person name="LaButti K."/>
            <person name="Andreopoulos B."/>
            <person name="Lipzen A."/>
            <person name="Chen C."/>
            <person name="Yan M."/>
            <person name="Daum C."/>
            <person name="Ng V."/>
            <person name="Clum A."/>
            <person name="Steindorff A."/>
            <person name="Ohm R.A."/>
            <person name="Martin F."/>
            <person name="Silar P."/>
            <person name="Natvig D.O."/>
            <person name="Lalanne C."/>
            <person name="Gautier V."/>
            <person name="Ament-Velasquez S.L."/>
            <person name="Kruys A."/>
            <person name="Hutchinson M.I."/>
            <person name="Powell A.J."/>
            <person name="Barry K."/>
            <person name="Miller A.N."/>
            <person name="Grigoriev I.V."/>
            <person name="Debuchy R."/>
            <person name="Gladieux P."/>
            <person name="Hiltunen Thoren M."/>
            <person name="Johannesson H."/>
        </authorList>
    </citation>
    <scope>NUCLEOTIDE SEQUENCE</scope>
    <source>
        <strain evidence="4">CBS 168.71</strain>
    </source>
</reference>
<dbReference type="Proteomes" id="UP001278766">
    <property type="component" value="Unassembled WGS sequence"/>
</dbReference>
<dbReference type="InterPro" id="IPR012338">
    <property type="entry name" value="Beta-lactam/transpept-like"/>
</dbReference>
<name>A0AAE0HNB8_9PEZI</name>
<dbReference type="PANTHER" id="PTHR22935:SF97">
    <property type="entry name" value="BETA-LACTAMASE-RELATED DOMAIN-CONTAINING PROTEIN"/>
    <property type="match status" value="1"/>
</dbReference>
<dbReference type="InterPro" id="IPR058664">
    <property type="entry name" value="ARB_00930-like_C"/>
</dbReference>
<dbReference type="GeneID" id="87843953"/>
<dbReference type="PANTHER" id="PTHR22935">
    <property type="entry name" value="PENICILLIN-BINDING PROTEIN"/>
    <property type="match status" value="1"/>
</dbReference>
<dbReference type="InterPro" id="IPR001466">
    <property type="entry name" value="Beta-lactam-related"/>
</dbReference>
<proteinExistence type="predicted"/>
<keyword evidence="5" id="KW-1185">Reference proteome</keyword>
<dbReference type="AlphaFoldDB" id="A0AAE0HNB8"/>
<evidence type="ECO:0000313" key="4">
    <source>
        <dbReference type="EMBL" id="KAK3299743.1"/>
    </source>
</evidence>
<reference evidence="4" key="2">
    <citation type="submission" date="2023-06" db="EMBL/GenBank/DDBJ databases">
        <authorList>
            <consortium name="Lawrence Berkeley National Laboratory"/>
            <person name="Haridas S."/>
            <person name="Hensen N."/>
            <person name="Bonometti L."/>
            <person name="Westerberg I."/>
            <person name="Brannstrom I.O."/>
            <person name="Guillou S."/>
            <person name="Cros-Aarteil S."/>
            <person name="Calhoun S."/>
            <person name="Kuo A."/>
            <person name="Mondo S."/>
            <person name="Pangilinan J."/>
            <person name="Riley R."/>
            <person name="Labutti K."/>
            <person name="Andreopoulos B."/>
            <person name="Lipzen A."/>
            <person name="Chen C."/>
            <person name="Yanf M."/>
            <person name="Daum C."/>
            <person name="Ng V."/>
            <person name="Clum A."/>
            <person name="Steindorff A."/>
            <person name="Ohm R."/>
            <person name="Martin F."/>
            <person name="Silar P."/>
            <person name="Natvig D."/>
            <person name="Lalanne C."/>
            <person name="Gautier V."/>
            <person name="Ament-Velasquez S.L."/>
            <person name="Kruys A."/>
            <person name="Hutchinson M.I."/>
            <person name="Powell A.J."/>
            <person name="Barry K."/>
            <person name="Miller A.N."/>
            <person name="Grigoriev I.V."/>
            <person name="Debuchy R."/>
            <person name="Gladieux P."/>
            <person name="Thoren M.H."/>
            <person name="Johannesson H."/>
        </authorList>
    </citation>
    <scope>NUCLEOTIDE SEQUENCE</scope>
    <source>
        <strain evidence="4">CBS 168.71</strain>
    </source>
</reference>
<gene>
    <name evidence="4" type="ORF">B0H64DRAFT_447562</name>
</gene>
<dbReference type="Gene3D" id="3.40.710.10">
    <property type="entry name" value="DD-peptidase/beta-lactamase superfamily"/>
    <property type="match status" value="1"/>
</dbReference>
<evidence type="ECO:0000313" key="5">
    <source>
        <dbReference type="Proteomes" id="UP001278766"/>
    </source>
</evidence>
<sequence length="583" mass="62900">MKIPFLLSVAAATTVLAGPNCPPLGPVYEKPFNFKTSSAIQAAIANLTATFTAWDQNNSTAIGSNTTSYSIEVFSTSEEDPTIFSWHHTAASLARATNTSGVKEAGPDAVYRLGSLTKVFTVYTWLVQDGDVKWNEPITKYIPELAAAADRAKEDPVANVAWDEVTIGALAGQLSGAIRDYGLMSEVTQEFNQSDAVGLGFPPLEESDPLLPKCGQYPQCNRTEFFNGLLRAYPSFAPFATPAYTNTGYQILAYALEAIKGKSFQAMMEESVLQPLGLDHTYYRDPPVEQGIIPGVQSESGWNYQLGDENPAGNMYSSIADISSLGRAIMRSTLLAPVVTRRWLKPATMSSELLAGVGYPWGVRRVAVPYANGKHVVDAFNKAGSIGYYSSLLVLLPDYDVGFSVLHAGEAIPGNSNFNVADILGAQLVPALEAAAREQAEAKFSGEYVDEGRNTSLRLTTQADRPGLGVENWVSNGTDMMTNAVVMQGGYAPVNPSVRMYPAGLETVAEDGTKRVAFKAVFEDLNLPARTTNMFSTDCGTWVSFTGVVYGTHPLDQFIFHVDADGKVVSIESIALRSVMKKM</sequence>
<dbReference type="Pfam" id="PF00144">
    <property type="entry name" value="Beta-lactamase"/>
    <property type="match status" value="1"/>
</dbReference>
<evidence type="ECO:0000259" key="2">
    <source>
        <dbReference type="Pfam" id="PF00144"/>
    </source>
</evidence>
<dbReference type="EMBL" id="JAUEPN010000001">
    <property type="protein sequence ID" value="KAK3299743.1"/>
    <property type="molecule type" value="Genomic_DNA"/>
</dbReference>
<comment type="caution">
    <text evidence="4">The sequence shown here is derived from an EMBL/GenBank/DDBJ whole genome shotgun (WGS) entry which is preliminary data.</text>
</comment>
<dbReference type="InterPro" id="IPR051478">
    <property type="entry name" value="Beta-lactamase-like_AB/R"/>
</dbReference>
<dbReference type="RefSeq" id="XP_062663257.1">
    <property type="nucleotide sequence ID" value="XM_062807005.1"/>
</dbReference>
<dbReference type="SUPFAM" id="SSF56601">
    <property type="entry name" value="beta-lactamase/transpeptidase-like"/>
    <property type="match status" value="1"/>
</dbReference>
<dbReference type="Pfam" id="PF26335">
    <property type="entry name" value="ARB_00930_C"/>
    <property type="match status" value="1"/>
</dbReference>
<organism evidence="4 5">
    <name type="scientific">Chaetomium fimeti</name>
    <dbReference type="NCBI Taxonomy" id="1854472"/>
    <lineage>
        <taxon>Eukaryota</taxon>
        <taxon>Fungi</taxon>
        <taxon>Dikarya</taxon>
        <taxon>Ascomycota</taxon>
        <taxon>Pezizomycotina</taxon>
        <taxon>Sordariomycetes</taxon>
        <taxon>Sordariomycetidae</taxon>
        <taxon>Sordariales</taxon>
        <taxon>Chaetomiaceae</taxon>
        <taxon>Chaetomium</taxon>
    </lineage>
</organism>